<dbReference type="EMBL" id="FNCN01000015">
    <property type="protein sequence ID" value="SDH40632.1"/>
    <property type="molecule type" value="Genomic_DNA"/>
</dbReference>
<feature type="transmembrane region" description="Helical" evidence="1">
    <location>
        <begin position="39"/>
        <end position="56"/>
    </location>
</feature>
<feature type="transmembrane region" description="Helical" evidence="1">
    <location>
        <begin position="62"/>
        <end position="81"/>
    </location>
</feature>
<dbReference type="Proteomes" id="UP000198923">
    <property type="component" value="Unassembled WGS sequence"/>
</dbReference>
<evidence type="ECO:0000313" key="4">
    <source>
        <dbReference type="Proteomes" id="UP000198923"/>
    </source>
</evidence>
<evidence type="ECO:0000256" key="1">
    <source>
        <dbReference type="SAM" id="Phobius"/>
    </source>
</evidence>
<name>A0A1G8C5G1_9ACTN</name>
<dbReference type="OrthoDB" id="4246706at2"/>
<keyword evidence="1" id="KW-0472">Membrane</keyword>
<accession>A0A1G8C5G1</accession>
<keyword evidence="1" id="KW-1133">Transmembrane helix</keyword>
<feature type="domain" description="NERD" evidence="2">
    <location>
        <begin position="94"/>
        <end position="147"/>
    </location>
</feature>
<dbReference type="Pfam" id="PF08378">
    <property type="entry name" value="NERD"/>
    <property type="match status" value="1"/>
</dbReference>
<evidence type="ECO:0000259" key="2">
    <source>
        <dbReference type="Pfam" id="PF08378"/>
    </source>
</evidence>
<protein>
    <submittedName>
        <fullName evidence="3">Nuclease-related domain-containing protein</fullName>
    </submittedName>
</protein>
<keyword evidence="1" id="KW-0812">Transmembrane</keyword>
<dbReference type="STRING" id="504805.SAMN05421505_11567"/>
<keyword evidence="4" id="KW-1185">Reference proteome</keyword>
<organism evidence="3 4">
    <name type="scientific">Sinosporangium album</name>
    <dbReference type="NCBI Taxonomy" id="504805"/>
    <lineage>
        <taxon>Bacteria</taxon>
        <taxon>Bacillati</taxon>
        <taxon>Actinomycetota</taxon>
        <taxon>Actinomycetes</taxon>
        <taxon>Streptosporangiales</taxon>
        <taxon>Streptosporangiaceae</taxon>
        <taxon>Sinosporangium</taxon>
    </lineage>
</organism>
<sequence length="255" mass="27538">MPGGSIYVPRDDKFTGQSPPQMYEKFWVEASKARQRSRAVKAGFGAVAGFLLALRFSIPAPVVAALVFAAGTAAVDLFLVWRAHEATGVWRGKRKGEAITGRRLRRSLVRHGYMVLNGRAVRGKTSIDHLVIGPGGVWIIDNEAWGPDIDIATYNGRLFLGEKYGSAVAKGLVDAADTFAEVLVRETGIQVEIEPLLSVHGGVLPRGGKVTAEGLTLLKPSLVARHIRGREGGVLSKEQVELLARTAARELHKLT</sequence>
<gene>
    <name evidence="3" type="ORF">SAMN05421505_11567</name>
</gene>
<dbReference type="AlphaFoldDB" id="A0A1G8C5G1"/>
<evidence type="ECO:0000313" key="3">
    <source>
        <dbReference type="EMBL" id="SDH40632.1"/>
    </source>
</evidence>
<reference evidence="3 4" key="1">
    <citation type="submission" date="2016-10" db="EMBL/GenBank/DDBJ databases">
        <authorList>
            <person name="de Groot N.N."/>
        </authorList>
    </citation>
    <scope>NUCLEOTIDE SEQUENCE [LARGE SCALE GENOMIC DNA]</scope>
    <source>
        <strain evidence="3 4">CPCC 201354</strain>
    </source>
</reference>
<dbReference type="InterPro" id="IPR011528">
    <property type="entry name" value="NERD"/>
</dbReference>
<proteinExistence type="predicted"/>